<dbReference type="InterPro" id="IPR000980">
    <property type="entry name" value="SH2"/>
</dbReference>
<dbReference type="SUPFAM" id="SSF55550">
    <property type="entry name" value="SH2 domain"/>
    <property type="match status" value="1"/>
</dbReference>
<gene>
    <name evidence="4" type="ORF">PC110_g3749</name>
</gene>
<protein>
    <recommendedName>
        <fullName evidence="3">SH2 domain-containing protein</fullName>
    </recommendedName>
</protein>
<organism evidence="4 5">
    <name type="scientific">Phytophthora cactorum</name>
    <dbReference type="NCBI Taxonomy" id="29920"/>
    <lineage>
        <taxon>Eukaryota</taxon>
        <taxon>Sar</taxon>
        <taxon>Stramenopiles</taxon>
        <taxon>Oomycota</taxon>
        <taxon>Peronosporomycetes</taxon>
        <taxon>Peronosporales</taxon>
        <taxon>Peronosporaceae</taxon>
        <taxon>Phytophthora</taxon>
    </lineage>
</organism>
<feature type="compositionally biased region" description="Basic and acidic residues" evidence="2">
    <location>
        <begin position="1"/>
        <end position="24"/>
    </location>
</feature>
<dbReference type="STRING" id="29920.A0A329SW68"/>
<dbReference type="Pfam" id="PF13424">
    <property type="entry name" value="TPR_12"/>
    <property type="match status" value="1"/>
</dbReference>
<dbReference type="InterPro" id="IPR011990">
    <property type="entry name" value="TPR-like_helical_dom_sf"/>
</dbReference>
<dbReference type="PANTHER" id="PTHR10098">
    <property type="entry name" value="RAPSYN-RELATED"/>
    <property type="match status" value="1"/>
</dbReference>
<name>A0A329SW68_9STRA</name>
<feature type="region of interest" description="Disordered" evidence="2">
    <location>
        <begin position="1335"/>
        <end position="1360"/>
    </location>
</feature>
<evidence type="ECO:0000256" key="2">
    <source>
        <dbReference type="SAM" id="MobiDB-lite"/>
    </source>
</evidence>
<dbReference type="SUPFAM" id="SSF48452">
    <property type="entry name" value="TPR-like"/>
    <property type="match status" value="1"/>
</dbReference>
<dbReference type="Pfam" id="PF00017">
    <property type="entry name" value="SH2"/>
    <property type="match status" value="1"/>
</dbReference>
<feature type="compositionally biased region" description="Polar residues" evidence="2">
    <location>
        <begin position="374"/>
        <end position="388"/>
    </location>
</feature>
<evidence type="ECO:0000256" key="1">
    <source>
        <dbReference type="PROSITE-ProRule" id="PRU00191"/>
    </source>
</evidence>
<evidence type="ECO:0000259" key="3">
    <source>
        <dbReference type="PROSITE" id="PS50001"/>
    </source>
</evidence>
<dbReference type="InterPro" id="IPR019734">
    <property type="entry name" value="TPR_rpt"/>
</dbReference>
<feature type="compositionally biased region" description="Low complexity" evidence="2">
    <location>
        <begin position="1530"/>
        <end position="1541"/>
    </location>
</feature>
<evidence type="ECO:0000313" key="4">
    <source>
        <dbReference type="EMBL" id="RAW40038.1"/>
    </source>
</evidence>
<keyword evidence="1" id="KW-0727">SH2 domain</keyword>
<dbReference type="SMART" id="SM00252">
    <property type="entry name" value="SH2"/>
    <property type="match status" value="1"/>
</dbReference>
<reference evidence="4 5" key="1">
    <citation type="submission" date="2018-01" db="EMBL/GenBank/DDBJ databases">
        <title>Draft genome of the strawberry crown rot pathogen Phytophthora cactorum.</title>
        <authorList>
            <person name="Armitage A.D."/>
            <person name="Lysoe E."/>
            <person name="Nellist C.F."/>
            <person name="Harrison R.J."/>
            <person name="Brurberg M.B."/>
        </authorList>
    </citation>
    <scope>NUCLEOTIDE SEQUENCE [LARGE SCALE GENOMIC DNA]</scope>
    <source>
        <strain evidence="4 5">10300</strain>
    </source>
</reference>
<evidence type="ECO:0000313" key="5">
    <source>
        <dbReference type="Proteomes" id="UP000251314"/>
    </source>
</evidence>
<feature type="region of interest" description="Disordered" evidence="2">
    <location>
        <begin position="348"/>
        <end position="471"/>
    </location>
</feature>
<dbReference type="Gene3D" id="3.30.505.10">
    <property type="entry name" value="SH2 domain"/>
    <property type="match status" value="1"/>
</dbReference>
<dbReference type="Gene3D" id="1.25.40.10">
    <property type="entry name" value="Tetratricopeptide repeat domain"/>
    <property type="match status" value="1"/>
</dbReference>
<feature type="compositionally biased region" description="Basic and acidic residues" evidence="2">
    <location>
        <begin position="430"/>
        <end position="448"/>
    </location>
</feature>
<sequence length="1681" mass="183136">MMIREPSEERGSFRSIPRDDKRVDTVSGSFPIRTGSKVNLQESAKTLEQQQSEALVMISGSMTKFPAAPRHGSMLSSLKAQYRKLRTFKGTIRALINLKRSPLLNTVKTTTPAIPSLNDDQRSAVLEVPRISATAASTVQTQVHKLVADGHVVAEIDSTLGTEVAYRQQGNLDLYTKDNLAKRVSLQQHPHMIALTQRLWNCALRNGDKKLTFPDYETYMLCLHRLILPEFDIGASKELIRDDWKRDSGEQNYLDYPFFHLSMFELVDLWTDTVDPDDYVSLLYCITHCLTYLLDERHVQKSLEDVSNVDILEKSKGVSLDDIKQDLQRELASDAFAYYRDQIKLATKTTQNAEQGHTSSRRQSQSKQRGNESLLRTQSRGSNELSSPRRQSHSQQGDSRRSSRGANESSNLRRQSLSQQGGNESSSRSQSREGKRSSSRSEEKDETVMKNLESTPQHRRSRSGSGAFGQNISRRKFSVQVNTNALNLTADTSGINAGPSPLTALNYPVSSLRKQTGLQRATSPNAFSRGGGVVLNIGMMEGMMISKSIADGKSGVAVSTSGMAAFPRRRSRSVSNSSQHRRDQIMQAVSGKVDSPREPSQSSGLHVSHIEASGSTLRTGIQDPNAPGYLLIPGAAGSGKSREPFTVRAAAVAEAAANMAMAAAPMNARQTFSAQHTLHQLQQHTSQFDSDGSVPAKNISPNFYTNNSSLTAPLITIVSSKAPTPREAPSINKFNLQLQEIQTTRPQNPYEGRSGASISSPRASNAITAQAIGIFISSHQQPVKPPTSPRPTLILSSDHQAPMNPRNLQQYQKNEGLSLVTTGPGSMPVKSMSLAISGRPAAPNITVETIQQEPSKPNTGKSPGLLGENLGLSDGVTVVSHPNGDLKALLSPRYIVAEPVVSHHPSPISNLKQPSVRPHGSTRGFAGIKSSPRIRHQPSRLATGPATNSLQQQRHPSELQELVIAPKLGFQITISRKQFFVMMSEIETSGLLWWDEELAQPSVSFRTAFFPALLCVCDPQSLPSELSRDELRVVTQFCISSNAHQSDLVTKEDFRRFIARFGPLELSLSKLVACFCVNRELVPWFHGEIGRDEAESVLSTRERSDGAFLVRFSESHPTKFTLTYLKVHSASSNTPGRRELKNCLVNNLGMTGYALTEAVRRGGAGSSVRQRTYPSIGAFIQSSSGRLKYGVASEFSATCNQELAMVRAMQDQQSDSYAAFSTESLGNPEPPANAVAMLFSRTPPSQSSFLNMPPFNTNTSNTSGATSDSYTSFTLDSLAPPTVHRVEIPANAPPSCQYEDKKLGHGNWSDGNVASASGSFTSSDYGSFASFAQQLQPEEEAQPTAAQGSRSTDSPLHHLHRPPAAVFDEYASFANLASTYPHESAARAQEATTFSRSPPSTIQSGFANTGAYGSFASVAVSKPTAASVNPPDSGNPREHAATDDYGSFASLADELEDKRPQWEQTLGLPPPPMVKKSSFDTTKASSTDVYGDFAALSLAGNGASTHKGQTPAPKSLPAAPNSDVYGSFDPTASSPATKTTPTTSALDELNVGMEFYKQKRLDDALLRFMLAQEMARATGDQVVEARALGNLGTVYLDKKNPHQAVRCYQHCLDITRAIEDTKRERTILNNLVLALVASEDFERALACCQVQLETTTNAINRSKIISRMSLLREKMARQTTS</sequence>
<proteinExistence type="predicted"/>
<dbReference type="CDD" id="cd00173">
    <property type="entry name" value="SH2"/>
    <property type="match status" value="1"/>
</dbReference>
<dbReference type="OrthoDB" id="67310at2759"/>
<accession>A0A329SW68</accession>
<feature type="compositionally biased region" description="Polar residues" evidence="2">
    <location>
        <begin position="849"/>
        <end position="861"/>
    </location>
</feature>
<keyword evidence="5" id="KW-1185">Reference proteome</keyword>
<feature type="compositionally biased region" description="Polar residues" evidence="2">
    <location>
        <begin position="348"/>
        <end position="358"/>
    </location>
</feature>
<feature type="compositionally biased region" description="Low complexity" evidence="2">
    <location>
        <begin position="409"/>
        <end position="429"/>
    </location>
</feature>
<feature type="region of interest" description="Disordered" evidence="2">
    <location>
        <begin position="903"/>
        <end position="955"/>
    </location>
</feature>
<dbReference type="InterPro" id="IPR036860">
    <property type="entry name" value="SH2_dom_sf"/>
</dbReference>
<comment type="caution">
    <text evidence="4">The sequence shown here is derived from an EMBL/GenBank/DDBJ whole genome shotgun (WGS) entry which is preliminary data.</text>
</comment>
<feature type="region of interest" description="Disordered" evidence="2">
    <location>
        <begin position="1502"/>
        <end position="1541"/>
    </location>
</feature>
<feature type="domain" description="SH2" evidence="3">
    <location>
        <begin position="1084"/>
        <end position="1181"/>
    </location>
</feature>
<feature type="region of interest" description="Disordered" evidence="2">
    <location>
        <begin position="849"/>
        <end position="868"/>
    </location>
</feature>
<dbReference type="SMART" id="SM00028">
    <property type="entry name" value="TPR"/>
    <property type="match status" value="2"/>
</dbReference>
<dbReference type="EMBL" id="MJFZ01000054">
    <property type="protein sequence ID" value="RAW40038.1"/>
    <property type="molecule type" value="Genomic_DNA"/>
</dbReference>
<feature type="compositionally biased region" description="Low complexity" evidence="2">
    <location>
        <begin position="1335"/>
        <end position="1347"/>
    </location>
</feature>
<dbReference type="Proteomes" id="UP000251314">
    <property type="component" value="Unassembled WGS sequence"/>
</dbReference>
<feature type="compositionally biased region" description="Polar residues" evidence="2">
    <location>
        <begin position="945"/>
        <end position="954"/>
    </location>
</feature>
<dbReference type="VEuPathDB" id="FungiDB:PC110_g3749"/>
<dbReference type="PANTHER" id="PTHR10098:SF108">
    <property type="entry name" value="TETRATRICOPEPTIDE REPEAT PROTEIN 28"/>
    <property type="match status" value="1"/>
</dbReference>
<dbReference type="PROSITE" id="PS50001">
    <property type="entry name" value="SH2"/>
    <property type="match status" value="1"/>
</dbReference>
<feature type="region of interest" description="Disordered" evidence="2">
    <location>
        <begin position="1"/>
        <end position="30"/>
    </location>
</feature>